<dbReference type="GO" id="GO:0032045">
    <property type="term" value="C:guanyl-nucleotide exchange factor complex"/>
    <property type="evidence" value="ECO:0007669"/>
    <property type="project" value="TreeGrafter"/>
</dbReference>
<dbReference type="GO" id="GO:0006914">
    <property type="term" value="P:autophagy"/>
    <property type="evidence" value="ECO:0007669"/>
    <property type="project" value="UniProtKB-KW"/>
</dbReference>
<dbReference type="GO" id="GO:0005737">
    <property type="term" value="C:cytoplasm"/>
    <property type="evidence" value="ECO:0007669"/>
    <property type="project" value="UniProtKB-SubCell"/>
</dbReference>
<dbReference type="Proteomes" id="UP001146793">
    <property type="component" value="Unassembled WGS sequence"/>
</dbReference>
<evidence type="ECO:0000256" key="6">
    <source>
        <dbReference type="SAM" id="MobiDB-lite"/>
    </source>
</evidence>
<organism evidence="8 9">
    <name type="scientific">Anaeramoeba flamelloides</name>
    <dbReference type="NCBI Taxonomy" id="1746091"/>
    <lineage>
        <taxon>Eukaryota</taxon>
        <taxon>Metamonada</taxon>
        <taxon>Anaeramoebidae</taxon>
        <taxon>Anaeramoeba</taxon>
    </lineage>
</organism>
<name>A0AAV8ACE4_9EUKA</name>
<dbReference type="EMBL" id="JANTQA010000008">
    <property type="protein sequence ID" value="KAJ3451928.1"/>
    <property type="molecule type" value="Genomic_DNA"/>
</dbReference>
<comment type="similarity">
    <text evidence="5">Belongs to the SMCR8 family.</text>
</comment>
<comment type="caution">
    <text evidence="8">The sequence shown here is derived from an EMBL/GenBank/DDBJ whole genome shotgun (WGS) entry which is preliminary data.</text>
</comment>
<protein>
    <recommendedName>
        <fullName evidence="7">UDENN FLCN/SMCR8-type domain-containing protein</fullName>
    </recommendedName>
</protein>
<feature type="region of interest" description="Disordered" evidence="6">
    <location>
        <begin position="291"/>
        <end position="323"/>
    </location>
</feature>
<sequence>MNFEIEESEDDYDYFSISPISPLEIPEPEMYFAVFKNPRSDIREKQSATSAWKQQSQKQFEDFIVLSQFCEQQGPVLYQVYPNWFVPPIDLNDFVIQIMSTDYQGSVSVGSHTTDSEFVISLGKQQVFAYVHHFTIFDIFARGYTRQLCFSYVSSSRTKIMKNLHRIQREFLQILLLIKAGNRCFFLIEIENRIADLKFTLNELIMKIKEQKKHNQQSSKKKMVITDRFGVKIAKAITPLFLQELIIETKKIRNRLLTTFLLHEYDILQNYLNIPKEQILQMKINQEKELKLNKENKNKNKNKNKNQDESDDDESDDEDDNVFNNKKKLRKNNLDKKIEIKDYEEYLKNDHYTLYLLKHNYQPIFLKKIHKPFTIDQKLRDLEIICIQKIFRRMEYEMQKIYEKLSLNKIQITLENNNFIQNGNKKKILFKIGGRDLIDVLPIMKYDSKTKKNMNHFASKETGNENNKVIKNKFKLINSNGFINNFDNITINNNSSSSDKNNKNNHNNHNDNNNNDKNKNNDSQLFNDFLTKCNFNQDQFYQILWLSKESLYYGKDILLSFNRVHWCLEHFVYCLLIGEPVLISAKPINSEIVKLIVNAFSLFIPGNIERGMVVLWKEQVQKEKNARFHEFNIIKLAGISKKLKLSLQLKKFFSIIDFERKKFYSRKPYKSIENGIVQKIIGLKIHFDQEKIYIAYFYKILSEISLNLLIFFYSELFPEKVNFKSIFNDIHFSETDLSILKYWSFLIKKEFVKKNNSTKQIPYQFFYNPEKTHRK</sequence>
<evidence type="ECO:0000256" key="3">
    <source>
        <dbReference type="ARBA" id="ARBA00022658"/>
    </source>
</evidence>
<evidence type="ECO:0000256" key="4">
    <source>
        <dbReference type="ARBA" id="ARBA00023006"/>
    </source>
</evidence>
<dbReference type="PANTHER" id="PTHR31334">
    <property type="entry name" value="SMITH-MAGENIS SYNDROME REGION GENE 8 PROTEIN"/>
    <property type="match status" value="1"/>
</dbReference>
<evidence type="ECO:0000256" key="5">
    <source>
        <dbReference type="ARBA" id="ARBA00038137"/>
    </source>
</evidence>
<evidence type="ECO:0000313" key="9">
    <source>
        <dbReference type="Proteomes" id="UP001146793"/>
    </source>
</evidence>
<feature type="compositionally biased region" description="Low complexity" evidence="6">
    <location>
        <begin position="494"/>
        <end position="513"/>
    </location>
</feature>
<evidence type="ECO:0000313" key="8">
    <source>
        <dbReference type="EMBL" id="KAJ3451928.1"/>
    </source>
</evidence>
<comment type="subcellular location">
    <subcellularLocation>
        <location evidence="1">Cytoplasm</location>
    </subcellularLocation>
</comment>
<dbReference type="InterPro" id="IPR037521">
    <property type="entry name" value="FLCN/SMCR8_DENN"/>
</dbReference>
<keyword evidence="2" id="KW-0963">Cytoplasm</keyword>
<keyword evidence="4" id="KW-0072">Autophagy</keyword>
<proteinExistence type="inferred from homology"/>
<evidence type="ECO:0000259" key="7">
    <source>
        <dbReference type="PROSITE" id="PS51834"/>
    </source>
</evidence>
<dbReference type="PANTHER" id="PTHR31334:SF1">
    <property type="entry name" value="GUANINE NUCLEOTIDE EXCHANGE PROTEIN SMCR8"/>
    <property type="match status" value="1"/>
</dbReference>
<feature type="compositionally biased region" description="Acidic residues" evidence="6">
    <location>
        <begin position="309"/>
        <end position="321"/>
    </location>
</feature>
<keyword evidence="3" id="KW-0344">Guanine-nucleotide releasing factor</keyword>
<dbReference type="GO" id="GO:0005085">
    <property type="term" value="F:guanyl-nucleotide exchange factor activity"/>
    <property type="evidence" value="ECO:0007669"/>
    <property type="project" value="UniProtKB-KW"/>
</dbReference>
<dbReference type="PROSITE" id="PS51834">
    <property type="entry name" value="DENN_FLCN_SMCR8"/>
    <property type="match status" value="1"/>
</dbReference>
<gene>
    <name evidence="8" type="ORF">M0812_03686</name>
</gene>
<evidence type="ECO:0000256" key="2">
    <source>
        <dbReference type="ARBA" id="ARBA00022490"/>
    </source>
</evidence>
<accession>A0AAV8ACE4</accession>
<reference evidence="8" key="1">
    <citation type="submission" date="2022-08" db="EMBL/GenBank/DDBJ databases">
        <title>Novel sulphate-reducing endosymbionts in the free-living metamonad Anaeramoeba.</title>
        <authorList>
            <person name="Jerlstrom-Hultqvist J."/>
            <person name="Cepicka I."/>
            <person name="Gallot-Lavallee L."/>
            <person name="Salas-Leiva D."/>
            <person name="Curtis B.A."/>
            <person name="Zahonova K."/>
            <person name="Pipaliya S."/>
            <person name="Dacks J."/>
            <person name="Roger A.J."/>
        </authorList>
    </citation>
    <scope>NUCLEOTIDE SEQUENCE</scope>
    <source>
        <strain evidence="8">Busselton2</strain>
    </source>
</reference>
<feature type="region of interest" description="Disordered" evidence="6">
    <location>
        <begin position="494"/>
        <end position="521"/>
    </location>
</feature>
<evidence type="ECO:0000256" key="1">
    <source>
        <dbReference type="ARBA" id="ARBA00004496"/>
    </source>
</evidence>
<feature type="domain" description="UDENN FLCN/SMCR8-type" evidence="7">
    <location>
        <begin position="55"/>
        <end position="748"/>
    </location>
</feature>
<dbReference type="AlphaFoldDB" id="A0AAV8ACE4"/>